<dbReference type="GO" id="GO:0003700">
    <property type="term" value="F:DNA-binding transcription factor activity"/>
    <property type="evidence" value="ECO:0007669"/>
    <property type="project" value="InterPro"/>
</dbReference>
<feature type="domain" description="HTH lysR-type" evidence="5">
    <location>
        <begin position="1"/>
        <end position="58"/>
    </location>
</feature>
<evidence type="ECO:0000313" key="7">
    <source>
        <dbReference type="Proteomes" id="UP000187404"/>
    </source>
</evidence>
<keyword evidence="2" id="KW-0805">Transcription regulation</keyword>
<protein>
    <recommendedName>
        <fullName evidence="5">HTH lysR-type domain-containing protein</fullName>
    </recommendedName>
</protein>
<evidence type="ECO:0000256" key="3">
    <source>
        <dbReference type="ARBA" id="ARBA00023125"/>
    </source>
</evidence>
<dbReference type="SUPFAM" id="SSF46785">
    <property type="entry name" value="Winged helix' DNA-binding domain"/>
    <property type="match status" value="1"/>
</dbReference>
<dbReference type="SUPFAM" id="SSF53850">
    <property type="entry name" value="Periplasmic binding protein-like II"/>
    <property type="match status" value="1"/>
</dbReference>
<keyword evidence="4" id="KW-0804">Transcription</keyword>
<dbReference type="PROSITE" id="PS50931">
    <property type="entry name" value="HTH_LYSR"/>
    <property type="match status" value="1"/>
</dbReference>
<dbReference type="Proteomes" id="UP000187404">
    <property type="component" value="Unassembled WGS sequence"/>
</dbReference>
<keyword evidence="3" id="KW-0238">DNA-binding</keyword>
<dbReference type="GO" id="GO:0003677">
    <property type="term" value="F:DNA binding"/>
    <property type="evidence" value="ECO:0007669"/>
    <property type="project" value="UniProtKB-KW"/>
</dbReference>
<sequence length="292" mass="33202">MDNRKYEALINIAETGSITQAAERMGYTQSGITQMINSLERELGVRLLRRTNKGANLTQNGLTLLPYMREEHRWERTIRQECDRMSGKETGTVTVGCLSSISTAWMPRILEIFAQQFPNIKINMLEHEAPELERMLMSGRIDLALMEVAEKKSYISRVLVWDEVFAVVPENHPLSLKDKITLEEMSQYPFISYATGAISRPDELWPETFTSHKVKFNVMYTCKNDMTAIQMVKHHLGVTLAGDLMLENYPPDTINISLDPPMFRSLGIAQRPGEEPLPATRSFTECVIDTVG</sequence>
<accession>A0A1Q9JJ19</accession>
<evidence type="ECO:0000256" key="2">
    <source>
        <dbReference type="ARBA" id="ARBA00023015"/>
    </source>
</evidence>
<evidence type="ECO:0000256" key="4">
    <source>
        <dbReference type="ARBA" id="ARBA00023163"/>
    </source>
</evidence>
<organism evidence="6 7">
    <name type="scientific">Hornefia porci</name>
    <dbReference type="NCBI Taxonomy" id="2652292"/>
    <lineage>
        <taxon>Bacteria</taxon>
        <taxon>Bacillati</taxon>
        <taxon>Bacillota</taxon>
        <taxon>Clostridia</taxon>
        <taxon>Peptostreptococcales</taxon>
        <taxon>Anaerovoracaceae</taxon>
        <taxon>Hornefia</taxon>
    </lineage>
</organism>
<proteinExistence type="inferred from homology"/>
<dbReference type="PANTHER" id="PTHR30419">
    <property type="entry name" value="HTH-TYPE TRANSCRIPTIONAL REGULATOR YBHD"/>
    <property type="match status" value="1"/>
</dbReference>
<reference evidence="6 7" key="1">
    <citation type="journal article" date="2016" name="Appl. Environ. Microbiol.">
        <title>Function and Phylogeny of Bacterial Butyryl Coenzyme A:Acetate Transferases and Their Diversity in the Proximal Colon of Swine.</title>
        <authorList>
            <person name="Trachsel J."/>
            <person name="Bayles D.O."/>
            <person name="Looft T."/>
            <person name="Levine U.Y."/>
            <person name="Allen H.K."/>
        </authorList>
    </citation>
    <scope>NUCLEOTIDE SEQUENCE [LARGE SCALE GENOMIC DNA]</scope>
    <source>
        <strain evidence="6 7">68-3-10</strain>
    </source>
</reference>
<keyword evidence="7" id="KW-1185">Reference proteome</keyword>
<dbReference type="Gene3D" id="1.10.10.10">
    <property type="entry name" value="Winged helix-like DNA-binding domain superfamily/Winged helix DNA-binding domain"/>
    <property type="match status" value="1"/>
</dbReference>
<dbReference type="InterPro" id="IPR036390">
    <property type="entry name" value="WH_DNA-bd_sf"/>
</dbReference>
<dbReference type="InterPro" id="IPR000847">
    <property type="entry name" value="LysR_HTH_N"/>
</dbReference>
<dbReference type="Pfam" id="PF03466">
    <property type="entry name" value="LysR_substrate"/>
    <property type="match status" value="1"/>
</dbReference>
<dbReference type="InterPro" id="IPR005119">
    <property type="entry name" value="LysR_subst-bd"/>
</dbReference>
<dbReference type="PANTHER" id="PTHR30419:SF28">
    <property type="entry name" value="HTH-TYPE TRANSCRIPTIONAL REGULATOR BSDA"/>
    <property type="match status" value="1"/>
</dbReference>
<dbReference type="EMBL" id="MJIE01000001">
    <property type="protein sequence ID" value="OLR56196.1"/>
    <property type="molecule type" value="Genomic_DNA"/>
</dbReference>
<dbReference type="Pfam" id="PF00126">
    <property type="entry name" value="HTH_1"/>
    <property type="match status" value="1"/>
</dbReference>
<evidence type="ECO:0000259" key="5">
    <source>
        <dbReference type="PROSITE" id="PS50931"/>
    </source>
</evidence>
<dbReference type="CDD" id="cd05466">
    <property type="entry name" value="PBP2_LTTR_substrate"/>
    <property type="match status" value="1"/>
</dbReference>
<dbReference type="AlphaFoldDB" id="A0A1Q9JJ19"/>
<gene>
    <name evidence="6" type="ORF">BHK98_09035</name>
</gene>
<evidence type="ECO:0000256" key="1">
    <source>
        <dbReference type="ARBA" id="ARBA00009437"/>
    </source>
</evidence>
<dbReference type="Gene3D" id="3.40.190.10">
    <property type="entry name" value="Periplasmic binding protein-like II"/>
    <property type="match status" value="2"/>
</dbReference>
<dbReference type="InterPro" id="IPR036388">
    <property type="entry name" value="WH-like_DNA-bd_sf"/>
</dbReference>
<evidence type="ECO:0000313" key="6">
    <source>
        <dbReference type="EMBL" id="OLR56196.1"/>
    </source>
</evidence>
<dbReference type="PRINTS" id="PR00039">
    <property type="entry name" value="HTHLYSR"/>
</dbReference>
<comment type="similarity">
    <text evidence="1">Belongs to the LysR transcriptional regulatory family.</text>
</comment>
<comment type="caution">
    <text evidence="6">The sequence shown here is derived from an EMBL/GenBank/DDBJ whole genome shotgun (WGS) entry which is preliminary data.</text>
</comment>
<dbReference type="InterPro" id="IPR050950">
    <property type="entry name" value="HTH-type_LysR_regulators"/>
</dbReference>
<dbReference type="GO" id="GO:0005829">
    <property type="term" value="C:cytosol"/>
    <property type="evidence" value="ECO:0007669"/>
    <property type="project" value="TreeGrafter"/>
</dbReference>
<name>A0A1Q9JJ19_9FIRM</name>
<dbReference type="RefSeq" id="WP_075713583.1">
    <property type="nucleotide sequence ID" value="NZ_MJIE01000001.1"/>
</dbReference>
<dbReference type="OrthoDB" id="9785745at2"/>